<evidence type="ECO:0000313" key="3">
    <source>
        <dbReference type="Proteomes" id="UP001500979"/>
    </source>
</evidence>
<sequence length="132" mass="15339">MTEHVPAAVRYKEIAATATAAAQRMRRHEREKAAELEKSVAAGETRKQQADEEHEKLVKEIQGRWNVALEQLWDERWLEVTNLPEPDRSAPPVTPEQSRRALHDSYMQLRQSLDKTRWSAGSLMQRRNKPRS</sequence>
<reference evidence="2 3" key="1">
    <citation type="journal article" date="2019" name="Int. J. Syst. Evol. Microbiol.">
        <title>The Global Catalogue of Microorganisms (GCM) 10K type strain sequencing project: providing services to taxonomists for standard genome sequencing and annotation.</title>
        <authorList>
            <consortium name="The Broad Institute Genomics Platform"/>
            <consortium name="The Broad Institute Genome Sequencing Center for Infectious Disease"/>
            <person name="Wu L."/>
            <person name="Ma J."/>
        </authorList>
    </citation>
    <scope>NUCLEOTIDE SEQUENCE [LARGE SCALE GENOMIC DNA]</scope>
    <source>
        <strain evidence="2 3">JCM 9383</strain>
    </source>
</reference>
<protein>
    <submittedName>
        <fullName evidence="2">Uncharacterized protein</fullName>
    </submittedName>
</protein>
<dbReference type="Proteomes" id="UP001500979">
    <property type="component" value="Unassembled WGS sequence"/>
</dbReference>
<evidence type="ECO:0000256" key="1">
    <source>
        <dbReference type="SAM" id="MobiDB-lite"/>
    </source>
</evidence>
<accession>A0ABN3V8P6</accession>
<comment type="caution">
    <text evidence="2">The sequence shown here is derived from an EMBL/GenBank/DDBJ whole genome shotgun (WGS) entry which is preliminary data.</text>
</comment>
<name>A0ABN3V8P6_9PSEU</name>
<dbReference type="RefSeq" id="WP_344678933.1">
    <property type="nucleotide sequence ID" value="NZ_BAAAUX010000010.1"/>
</dbReference>
<gene>
    <name evidence="2" type="ORF">GCM10010470_17010</name>
</gene>
<proteinExistence type="predicted"/>
<feature type="region of interest" description="Disordered" evidence="1">
    <location>
        <begin position="20"/>
        <end position="53"/>
    </location>
</feature>
<feature type="region of interest" description="Disordered" evidence="1">
    <location>
        <begin position="113"/>
        <end position="132"/>
    </location>
</feature>
<feature type="region of interest" description="Disordered" evidence="1">
    <location>
        <begin position="82"/>
        <end position="103"/>
    </location>
</feature>
<dbReference type="EMBL" id="BAAAUX010000010">
    <property type="protein sequence ID" value="GAA2783615.1"/>
    <property type="molecule type" value="Genomic_DNA"/>
</dbReference>
<evidence type="ECO:0000313" key="2">
    <source>
        <dbReference type="EMBL" id="GAA2783615.1"/>
    </source>
</evidence>
<feature type="compositionally biased region" description="Basic and acidic residues" evidence="1">
    <location>
        <begin position="28"/>
        <end position="53"/>
    </location>
</feature>
<keyword evidence="3" id="KW-1185">Reference proteome</keyword>
<organism evidence="2 3">
    <name type="scientific">Saccharopolyspora taberi</name>
    <dbReference type="NCBI Taxonomy" id="60895"/>
    <lineage>
        <taxon>Bacteria</taxon>
        <taxon>Bacillati</taxon>
        <taxon>Actinomycetota</taxon>
        <taxon>Actinomycetes</taxon>
        <taxon>Pseudonocardiales</taxon>
        <taxon>Pseudonocardiaceae</taxon>
        <taxon>Saccharopolyspora</taxon>
    </lineage>
</organism>